<dbReference type="Proteomes" id="UP000091918">
    <property type="component" value="Unassembled WGS sequence"/>
</dbReference>
<name>A0A1B7P4X0_9EURO</name>
<feature type="compositionally biased region" description="Polar residues" evidence="1">
    <location>
        <begin position="236"/>
        <end position="249"/>
    </location>
</feature>
<feature type="compositionally biased region" description="Basic residues" evidence="1">
    <location>
        <begin position="133"/>
        <end position="151"/>
    </location>
</feature>
<keyword evidence="3" id="KW-1185">Reference proteome</keyword>
<evidence type="ECO:0000313" key="2">
    <source>
        <dbReference type="EMBL" id="OAX84076.1"/>
    </source>
</evidence>
<protein>
    <submittedName>
        <fullName evidence="2">Uncharacterized protein</fullName>
    </submittedName>
</protein>
<dbReference type="STRING" id="1658172.A0A1B7P4X0"/>
<dbReference type="OrthoDB" id="4369850at2759"/>
<proteinExistence type="predicted"/>
<gene>
    <name evidence="2" type="ORF">ACJ72_01555</name>
</gene>
<comment type="caution">
    <text evidence="2">The sequence shown here is derived from an EMBL/GenBank/DDBJ whole genome shotgun (WGS) entry which is preliminary data.</text>
</comment>
<feature type="compositionally biased region" description="Basic and acidic residues" evidence="1">
    <location>
        <begin position="110"/>
        <end position="132"/>
    </location>
</feature>
<accession>A0A1B7P4X0</accession>
<feature type="region of interest" description="Disordered" evidence="1">
    <location>
        <begin position="77"/>
        <end position="281"/>
    </location>
</feature>
<feature type="compositionally biased region" description="Basic and acidic residues" evidence="1">
    <location>
        <begin position="152"/>
        <end position="211"/>
    </location>
</feature>
<sequence length="303" mass="35364">MQLILWLYHSCRLLLKGRSKMKGIPQHSYQSNLSRTLLICQKVQPPTVRSSPLVDKGITTLFVRRCVYFAYFGKPSPHGSNELHSEPSADDGVPDVLTSPLFVPEDTPMEEARPGEERVSREQECREGARRVEARHRRKEQKRERRERRHQQRAEQERLQREAEERAVAERAEEERLQRETEERAAAEQARLERAEQEQVEHMERLRKEQELFEAEDYPGEQVAQAAQDRHPEQGISAQTENTSKQVTQLDLRGLLRQQHKKDEPASEPNPEASPQSASGLEKIRIIFKILERENWRKADTLK</sequence>
<dbReference type="AlphaFoldDB" id="A0A1B7P4X0"/>
<dbReference type="EMBL" id="LGUA01000107">
    <property type="protein sequence ID" value="OAX84076.1"/>
    <property type="molecule type" value="Genomic_DNA"/>
</dbReference>
<evidence type="ECO:0000256" key="1">
    <source>
        <dbReference type="SAM" id="MobiDB-lite"/>
    </source>
</evidence>
<feature type="compositionally biased region" description="Low complexity" evidence="1">
    <location>
        <begin position="267"/>
        <end position="279"/>
    </location>
</feature>
<organism evidence="2 3">
    <name type="scientific">Emergomyces africanus</name>
    <dbReference type="NCBI Taxonomy" id="1955775"/>
    <lineage>
        <taxon>Eukaryota</taxon>
        <taxon>Fungi</taxon>
        <taxon>Dikarya</taxon>
        <taxon>Ascomycota</taxon>
        <taxon>Pezizomycotina</taxon>
        <taxon>Eurotiomycetes</taxon>
        <taxon>Eurotiomycetidae</taxon>
        <taxon>Onygenales</taxon>
        <taxon>Ajellomycetaceae</taxon>
        <taxon>Emergomyces</taxon>
    </lineage>
</organism>
<reference evidence="2 3" key="1">
    <citation type="submission" date="2015-07" db="EMBL/GenBank/DDBJ databases">
        <title>Emmonsia species relationships and genome sequence.</title>
        <authorList>
            <person name="Cuomo C.A."/>
            <person name="Schwartz I.S."/>
            <person name="Kenyon C."/>
            <person name="de Hoog G.S."/>
            <person name="Govender N.P."/>
            <person name="Botha A."/>
            <person name="Moreno L."/>
            <person name="de Vries M."/>
            <person name="Munoz J.F."/>
            <person name="Stielow J.B."/>
        </authorList>
    </citation>
    <scope>NUCLEOTIDE SEQUENCE [LARGE SCALE GENOMIC DNA]</scope>
    <source>
        <strain evidence="2 3">CBS 136260</strain>
    </source>
</reference>
<evidence type="ECO:0000313" key="3">
    <source>
        <dbReference type="Proteomes" id="UP000091918"/>
    </source>
</evidence>